<feature type="domain" description="CBS" evidence="4">
    <location>
        <begin position="239"/>
        <end position="291"/>
    </location>
</feature>
<dbReference type="PATRIC" id="fig|304371.9.peg.2967"/>
<dbReference type="PANTHER" id="PTHR43080:SF2">
    <property type="entry name" value="CBS DOMAIN-CONTAINING PROTEIN"/>
    <property type="match status" value="1"/>
</dbReference>
<evidence type="ECO:0000256" key="3">
    <source>
        <dbReference type="PROSITE-ProRule" id="PRU00703"/>
    </source>
</evidence>
<dbReference type="Pfam" id="PF00571">
    <property type="entry name" value="CBS"/>
    <property type="match status" value="2"/>
</dbReference>
<dbReference type="InterPro" id="IPR005104">
    <property type="entry name" value="WHTH_HrcA_DNA-bd"/>
</dbReference>
<dbReference type="eggNOG" id="arCOG00610">
    <property type="taxonomic scope" value="Archaea"/>
</dbReference>
<keyword evidence="2" id="KW-0486">Methionine biosynthesis</keyword>
<accession>D1Z2P8</accession>
<evidence type="ECO:0000256" key="1">
    <source>
        <dbReference type="ARBA" id="ARBA00023122"/>
    </source>
</evidence>
<dbReference type="PROSITE" id="PS51371">
    <property type="entry name" value="CBS"/>
    <property type="match status" value="2"/>
</dbReference>
<evidence type="ECO:0000259" key="4">
    <source>
        <dbReference type="PROSITE" id="PS51371"/>
    </source>
</evidence>
<dbReference type="Gene3D" id="1.10.10.10">
    <property type="entry name" value="Winged helix-like DNA-binding domain superfamily/Winged helix DNA-binding domain"/>
    <property type="match status" value="1"/>
</dbReference>
<dbReference type="PIRSF" id="PIRSF005063">
    <property type="entry name" value="UCP005063_CBS_MJ1232"/>
    <property type="match status" value="1"/>
</dbReference>
<dbReference type="InterPro" id="IPR000644">
    <property type="entry name" value="CBS_dom"/>
</dbReference>
<dbReference type="InterPro" id="IPR046342">
    <property type="entry name" value="CBS_dom_sf"/>
</dbReference>
<dbReference type="AlphaFoldDB" id="D1Z2P8"/>
<dbReference type="InParanoid" id="D1Z2P8"/>
<protein>
    <submittedName>
        <fullName evidence="5">Transcriptional regulator</fullName>
    </submittedName>
</protein>
<dbReference type="STRING" id="304371.MCP_2898"/>
<dbReference type="PANTHER" id="PTHR43080">
    <property type="entry name" value="CBS DOMAIN-CONTAINING PROTEIN CBSX3, MITOCHONDRIAL"/>
    <property type="match status" value="1"/>
</dbReference>
<reference evidence="6" key="3">
    <citation type="journal article" date="2011" name="PLoS ONE">
        <title>Genome sequence of a mesophilic hydrogenotrophic methanogen Methanocella paludicola, the first cultivated representative of the order Methanocellales.</title>
        <authorList>
            <person name="Sakai S."/>
            <person name="Takaki Y."/>
            <person name="Shimamura S."/>
            <person name="Sekine M."/>
            <person name="Tajima T."/>
            <person name="Kosugi H."/>
            <person name="Ichikawa N."/>
            <person name="Tasumi E."/>
            <person name="Hiraki A.T."/>
            <person name="Shimizu A."/>
            <person name="Kato Y."/>
            <person name="Nishiko R."/>
            <person name="Mori K."/>
            <person name="Fujita N."/>
            <person name="Imachi H."/>
            <person name="Takai K."/>
        </authorList>
    </citation>
    <scope>NUCLEOTIDE SEQUENCE [LARGE SCALE GENOMIC DNA]</scope>
    <source>
        <strain evidence="6">DSM 17711 / JCM 13418 / NBRC 101707 / SANAE</strain>
    </source>
</reference>
<proteinExistence type="predicted"/>
<dbReference type="SUPFAM" id="SSF54631">
    <property type="entry name" value="CBS-domain pair"/>
    <property type="match status" value="1"/>
</dbReference>
<dbReference type="Pfam" id="PF03444">
    <property type="entry name" value="WHD_HrcA"/>
    <property type="match status" value="1"/>
</dbReference>
<dbReference type="EMBL" id="AP011532">
    <property type="protein sequence ID" value="BAI62970.1"/>
    <property type="molecule type" value="Genomic_DNA"/>
</dbReference>
<feature type="domain" description="CBS" evidence="4">
    <location>
        <begin position="177"/>
        <end position="234"/>
    </location>
</feature>
<dbReference type="InterPro" id="IPR016436">
    <property type="entry name" value="UCP005063_CBS"/>
</dbReference>
<reference evidence="5 6" key="1">
    <citation type="journal article" date="2007" name="Appl. Environ. Microbiol.">
        <title>Isolation of key methanogens for global methane emission from rice paddy fields: a novel isolate affiliated with the clone cluster rice cluster I.</title>
        <authorList>
            <person name="Sakai S."/>
            <person name="Imachi H."/>
            <person name="Sekiguchi Y."/>
            <person name="Ohashi A."/>
            <person name="Harada H."/>
            <person name="Kamagata Y."/>
        </authorList>
    </citation>
    <scope>NUCLEOTIDE SEQUENCE [LARGE SCALE GENOMIC DNA]</scope>
    <source>
        <strain evidence="6">DSM 17711 / JCM 13418 / NBRC 101707 / SANAE</strain>
    </source>
</reference>
<evidence type="ECO:0000313" key="6">
    <source>
        <dbReference type="Proteomes" id="UP000001882"/>
    </source>
</evidence>
<reference evidence="5 6" key="2">
    <citation type="journal article" date="2008" name="Int. J. Syst. Evol. Microbiol.">
        <title>Methanocella paludicola gen. nov., sp. nov., a methane-producing archaeon, the first isolate of the lineage 'Rice Cluster I', and proposal of the new archaeal order Methanocellales ord. nov.</title>
        <authorList>
            <person name="Sakai S."/>
            <person name="Imachi H."/>
            <person name="Hanada S."/>
            <person name="Ohashi A."/>
            <person name="Harada H."/>
            <person name="Kamagata Y."/>
        </authorList>
    </citation>
    <scope>NUCLEOTIDE SEQUENCE [LARGE SCALE GENOMIC DNA]</scope>
    <source>
        <strain evidence="6">DSM 17711 / JCM 13418 / NBRC 101707 / SANAE</strain>
    </source>
</reference>
<dbReference type="CDD" id="cd04588">
    <property type="entry name" value="CBS_pair_archHTH_assoc"/>
    <property type="match status" value="1"/>
</dbReference>
<sequence>MELTVIQREILSALINLFREKGRAVKGEEISERIDRNPGTVRNQMQSLKALGLVEGVPGPKGGYKATSTAYQALNLTHMDREAEVAVYRNGERIMNANVAEIDLNTVRHPELCRASVKILGDARVFNIGDSIQVGPTPVNKLVIRGEVVGRDDINSVILCSINEMISLPKKPVRDYINHRLITIPSGATVKDALVVLAKHDIHGAPVEKDGSIVGMVTYTDIGRAISSDKTDDKVTEIMTPNVISIDQEKPMYEAVSVMNQNKIGRLLVTGEGKPKGMITRMDVISRLTTY</sequence>
<dbReference type="Proteomes" id="UP000001882">
    <property type="component" value="Chromosome"/>
</dbReference>
<evidence type="ECO:0000313" key="5">
    <source>
        <dbReference type="EMBL" id="BAI62970.1"/>
    </source>
</evidence>
<keyword evidence="6" id="KW-1185">Reference proteome</keyword>
<dbReference type="InterPro" id="IPR036388">
    <property type="entry name" value="WH-like_DNA-bd_sf"/>
</dbReference>
<dbReference type="KEGG" id="mpd:MCP_2898"/>
<dbReference type="InterPro" id="IPR051257">
    <property type="entry name" value="Diverse_CBS-Domain"/>
</dbReference>
<dbReference type="InterPro" id="IPR036390">
    <property type="entry name" value="WH_DNA-bd_sf"/>
</dbReference>
<name>D1Z2P8_METPS</name>
<keyword evidence="2" id="KW-0028">Amino-acid biosynthesis</keyword>
<dbReference type="SUPFAM" id="SSF46785">
    <property type="entry name" value="Winged helix' DNA-binding domain"/>
    <property type="match status" value="1"/>
</dbReference>
<dbReference type="SMART" id="SM00116">
    <property type="entry name" value="CBS"/>
    <property type="match status" value="2"/>
</dbReference>
<organism evidence="5 6">
    <name type="scientific">Methanocella paludicola (strain DSM 17711 / JCM 13418 / NBRC 101707 / SANAE)</name>
    <dbReference type="NCBI Taxonomy" id="304371"/>
    <lineage>
        <taxon>Archaea</taxon>
        <taxon>Methanobacteriati</taxon>
        <taxon>Methanobacteriota</taxon>
        <taxon>Stenosarchaea group</taxon>
        <taxon>Methanomicrobia</taxon>
        <taxon>Methanocellales</taxon>
        <taxon>Methanocellaceae</taxon>
        <taxon>Methanocella</taxon>
    </lineage>
</organism>
<evidence type="ECO:0000256" key="2">
    <source>
        <dbReference type="ARBA" id="ARBA00023167"/>
    </source>
</evidence>
<dbReference type="GO" id="GO:0006355">
    <property type="term" value="P:regulation of DNA-templated transcription"/>
    <property type="evidence" value="ECO:0007669"/>
    <property type="project" value="InterPro"/>
</dbReference>
<dbReference type="GO" id="GO:0009086">
    <property type="term" value="P:methionine biosynthetic process"/>
    <property type="evidence" value="ECO:0007669"/>
    <property type="project" value="UniProtKB-KW"/>
</dbReference>
<keyword evidence="1 3" id="KW-0129">CBS domain</keyword>
<gene>
    <name evidence="5" type="ordered locus">MCP_2898</name>
</gene>
<dbReference type="Gene3D" id="3.10.580.10">
    <property type="entry name" value="CBS-domain"/>
    <property type="match status" value="1"/>
</dbReference>
<dbReference type="GO" id="GO:0003677">
    <property type="term" value="F:DNA binding"/>
    <property type="evidence" value="ECO:0007669"/>
    <property type="project" value="InterPro"/>
</dbReference>